<protein>
    <submittedName>
        <fullName evidence="1">Ring finger protein</fullName>
    </submittedName>
</protein>
<sequence length="1138" mass="137799">MINKITNELIEELFSENINYKNQNFNEKCSICEEEIEENDTKHFRTIRKSKIEEYRKEIINIFHKFSKYLTFYGRIIFQQFLFKKKLTKKFNFGFIQKFLNYSIEKIEIFLKVKQIENIYSIFYPILKNLLSFIQNENSNEDNKEIINFIDKFLENTNQEILENKPENIILISCIKIINENEEIRNNIKSIQQNLFKNQDSPNLKKESKPNLKEKNIITAISKNQFSIQNIIKFIEKRKMLLRNPKKIIQKFKNSFSKKSGEIWIKFIFNEIENDKGRNYLQKFIEKEIPDKIKKLEISQNVLNSKRNDSIIIEYPKKNKDQSLLYYYEQKEIENDLSLKFEYSHISFVSEHKISYIISQFYRKFWEIEKEIENKEIFKMIIQSVEFIDNIKLEPFQFLFSSDLLFEVGESQLKQEMLEKLYFLSMGSHPFQQEFEKEKGYWKLCENKHLNFVKSSNIKLQNWCEFCKSSLKENEINSKFFENVLSYSVSKIPNSNPLLTYRNLHPITFRIIRLLIHSSILPFSIICEKFSNHFISMINNCVFKPKNQKELIKQLISHIGNDLFIISKLTNLTNYQSILYYYETLKLFSKKRIPNFLLRKDNFKEVEKRNKLEEIFSDIFKENHEKIISNIKRKYKINKKLQQSKTKINLFDLSKPNLYPIINLYIQKKEEDFEKYPLIKFIIENYSKLEILNLFEGFIKFTSLIMKKMNGKISKKEAKVIQIQKFIETENNPIINKLYLQFEKFWKLSSKEIKYLQITKEINDDNFKDEIKKEDIIDFCLTGKENYNLMIPILIEHSINLHNELIKSPFLKSIFQDSQHNQNNENNENQNNENNQEFKESILHFPKILNSDFIKIIKFNIQEFQEFINYNNLIQELDYIEEFIRKKLNYLKETNIFKIEIENFNYYGKQIEIKKEFLETEKKWEQEELNHDQWKQIKEELEKNNLFETFEKLIEYIILGCQNIKNENKFSKLKDLSIIEFIKTKLEFQFKFEFKNLEDIENDLSKFKQFAKMKHLLFIHKQFKDNFENILENLDKKFKWEMTSFQISLLENSLEKITKKIPIFDFICVLKDFIKKLKGNLNINNNNNNNSFRKLFLFSIKDKTTIIYKEIEENFDNDEEILLGNISHVYQFCSNIFN</sequence>
<dbReference type="AlphaFoldDB" id="A0A9Q0R6G3"/>
<reference evidence="1" key="1">
    <citation type="submission" date="2022-10" db="EMBL/GenBank/DDBJ databases">
        <title>Novel sulphate-reducing endosymbionts in the free-living metamonad Anaeramoeba.</title>
        <authorList>
            <person name="Jerlstrom-Hultqvist J."/>
            <person name="Cepicka I."/>
            <person name="Gallot-Lavallee L."/>
            <person name="Salas-Leiva D."/>
            <person name="Curtis B.A."/>
            <person name="Zahonova K."/>
            <person name="Pipaliya S."/>
            <person name="Dacks J."/>
            <person name="Roger A.J."/>
        </authorList>
    </citation>
    <scope>NUCLEOTIDE SEQUENCE</scope>
    <source>
        <strain evidence="1">BMAN</strain>
    </source>
</reference>
<comment type="caution">
    <text evidence="1">The sequence shown here is derived from an EMBL/GenBank/DDBJ whole genome shotgun (WGS) entry which is preliminary data.</text>
</comment>
<organism evidence="1 2">
    <name type="scientific">Anaeramoeba ignava</name>
    <name type="common">Anaerobic marine amoeba</name>
    <dbReference type="NCBI Taxonomy" id="1746090"/>
    <lineage>
        <taxon>Eukaryota</taxon>
        <taxon>Metamonada</taxon>
        <taxon>Anaeramoebidae</taxon>
        <taxon>Anaeramoeba</taxon>
    </lineage>
</organism>
<evidence type="ECO:0000313" key="1">
    <source>
        <dbReference type="EMBL" id="KAJ5068979.1"/>
    </source>
</evidence>
<gene>
    <name evidence="1" type="ORF">M0811_12016</name>
</gene>
<name>A0A9Q0R6G3_ANAIG</name>
<keyword evidence="2" id="KW-1185">Reference proteome</keyword>
<dbReference type="Proteomes" id="UP001149090">
    <property type="component" value="Unassembled WGS sequence"/>
</dbReference>
<evidence type="ECO:0000313" key="2">
    <source>
        <dbReference type="Proteomes" id="UP001149090"/>
    </source>
</evidence>
<dbReference type="OrthoDB" id="2423195at2759"/>
<proteinExistence type="predicted"/>
<accession>A0A9Q0R6G3</accession>
<dbReference type="EMBL" id="JAPDFW010000110">
    <property type="protein sequence ID" value="KAJ5068979.1"/>
    <property type="molecule type" value="Genomic_DNA"/>
</dbReference>